<keyword evidence="2" id="KW-1185">Reference proteome</keyword>
<accession>C0D8T1</accession>
<dbReference type="EMBL" id="ACCJ01000464">
    <property type="protein sequence ID" value="EEG52263.1"/>
    <property type="molecule type" value="Genomic_DNA"/>
</dbReference>
<comment type="caution">
    <text evidence="1">The sequence shown here is derived from an EMBL/GenBank/DDBJ whole genome shotgun (WGS) entry which is preliminary data.</text>
</comment>
<reference evidence="1 2" key="1">
    <citation type="submission" date="2009-02" db="EMBL/GenBank/DDBJ databases">
        <title>Draft genome sequence of Clostridium asparagiforme (DSM 15981).</title>
        <authorList>
            <person name="Sudarsanam P."/>
            <person name="Ley R."/>
            <person name="Guruge J."/>
            <person name="Turnbaugh P.J."/>
            <person name="Mahowald M."/>
            <person name="Liep D."/>
            <person name="Gordon J."/>
        </authorList>
    </citation>
    <scope>NUCLEOTIDE SEQUENCE [LARGE SCALE GENOMIC DNA]</scope>
    <source>
        <strain evidence="1 2">DSM 15981</strain>
    </source>
</reference>
<name>C0D8T1_9FIRM</name>
<gene>
    <name evidence="1" type="ORF">CLOSTASPAR_05680</name>
</gene>
<dbReference type="AlphaFoldDB" id="C0D8T1"/>
<organism evidence="1 2">
    <name type="scientific">[Clostridium] asparagiforme DSM 15981</name>
    <dbReference type="NCBI Taxonomy" id="518636"/>
    <lineage>
        <taxon>Bacteria</taxon>
        <taxon>Bacillati</taxon>
        <taxon>Bacillota</taxon>
        <taxon>Clostridia</taxon>
        <taxon>Lachnospirales</taxon>
        <taxon>Lachnospiraceae</taxon>
        <taxon>Enterocloster</taxon>
    </lineage>
</organism>
<proteinExistence type="predicted"/>
<dbReference type="HOGENOM" id="CLU_3287166_0_0_9"/>
<evidence type="ECO:0000313" key="2">
    <source>
        <dbReference type="Proteomes" id="UP000004756"/>
    </source>
</evidence>
<sequence length="40" mass="4691">MELKCQHFITLNFKTLTRARRCGHRQEIGKGEAGCAFEYF</sequence>
<protein>
    <submittedName>
        <fullName evidence="1">Uncharacterized protein</fullName>
    </submittedName>
</protein>
<evidence type="ECO:0000313" key="1">
    <source>
        <dbReference type="EMBL" id="EEG52263.1"/>
    </source>
</evidence>
<dbReference type="Proteomes" id="UP000004756">
    <property type="component" value="Unassembled WGS sequence"/>
</dbReference>